<dbReference type="AlphaFoldDB" id="A0AAW8F2V7"/>
<comment type="caution">
    <text evidence="1">The sequence shown here is derived from an EMBL/GenBank/DDBJ whole genome shotgun (WGS) entry which is preliminary data.</text>
</comment>
<protein>
    <submittedName>
        <fullName evidence="1">Uncharacterized protein</fullName>
    </submittedName>
</protein>
<gene>
    <name evidence="1" type="ORF">QFZ22_000109</name>
</gene>
<dbReference type="EMBL" id="JAUSZV010000001">
    <property type="protein sequence ID" value="MDQ0904124.1"/>
    <property type="molecule type" value="Genomic_DNA"/>
</dbReference>
<evidence type="ECO:0000313" key="1">
    <source>
        <dbReference type="EMBL" id="MDQ0904124.1"/>
    </source>
</evidence>
<proteinExistence type="predicted"/>
<accession>A0AAW8F2V7</accession>
<evidence type="ECO:0000313" key="2">
    <source>
        <dbReference type="Proteomes" id="UP001234216"/>
    </source>
</evidence>
<dbReference type="Proteomes" id="UP001234216">
    <property type="component" value="Unassembled WGS sequence"/>
</dbReference>
<sequence length="157" mass="17368">MHERPRPPPSQYGGRRPWLLVPAADRKANAPGGRRGRFERTYLEALLLTISMPHQIPAPAPAGDPAALEALRRIVDEQIGPRARGTIYQNSDGAFEVLSVIRDPQRARELLKRRCAQWVVIVRDVLRPDGEPFPVGSVWTDSDHLVVRAAGTDGGVK</sequence>
<name>A0AAW8F2V7_9ACTN</name>
<reference evidence="1" key="1">
    <citation type="submission" date="2023-07" db="EMBL/GenBank/DDBJ databases">
        <title>Comparative genomics of wheat-associated soil bacteria to identify genetic determinants of phenazine resistance.</title>
        <authorList>
            <person name="Mouncey N."/>
        </authorList>
    </citation>
    <scope>NUCLEOTIDE SEQUENCE</scope>
    <source>
        <strain evidence="1">V4I22</strain>
    </source>
</reference>
<organism evidence="1 2">
    <name type="scientific">Streptomyces canus</name>
    <dbReference type="NCBI Taxonomy" id="58343"/>
    <lineage>
        <taxon>Bacteria</taxon>
        <taxon>Bacillati</taxon>
        <taxon>Actinomycetota</taxon>
        <taxon>Actinomycetes</taxon>
        <taxon>Kitasatosporales</taxon>
        <taxon>Streptomycetaceae</taxon>
        <taxon>Streptomyces</taxon>
        <taxon>Streptomyces aurantiacus group</taxon>
    </lineage>
</organism>
<dbReference type="RefSeq" id="WP_306971632.1">
    <property type="nucleotide sequence ID" value="NZ_JAUSZV010000001.1"/>
</dbReference>